<comment type="caution">
    <text evidence="2">The sequence shown here is derived from an EMBL/GenBank/DDBJ whole genome shotgun (WGS) entry which is preliminary data.</text>
</comment>
<feature type="region of interest" description="Disordered" evidence="1">
    <location>
        <begin position="393"/>
        <end position="948"/>
    </location>
</feature>
<accession>A0A9P4U8I3</accession>
<evidence type="ECO:0000256" key="1">
    <source>
        <dbReference type="SAM" id="MobiDB-lite"/>
    </source>
</evidence>
<dbReference type="OrthoDB" id="5374844at2759"/>
<feature type="compositionally biased region" description="Basic and acidic residues" evidence="1">
    <location>
        <begin position="902"/>
        <end position="917"/>
    </location>
</feature>
<feature type="region of interest" description="Disordered" evidence="1">
    <location>
        <begin position="984"/>
        <end position="1025"/>
    </location>
</feature>
<keyword evidence="3" id="KW-1185">Reference proteome</keyword>
<gene>
    <name evidence="2" type="ORF">P171DRAFT_524193</name>
</gene>
<dbReference type="AlphaFoldDB" id="A0A9P4U8I3"/>
<feature type="compositionally biased region" description="Basic and acidic residues" evidence="1">
    <location>
        <begin position="839"/>
        <end position="859"/>
    </location>
</feature>
<proteinExistence type="predicted"/>
<feature type="compositionally biased region" description="Acidic residues" evidence="1">
    <location>
        <begin position="707"/>
        <end position="717"/>
    </location>
</feature>
<feature type="compositionally biased region" description="Polar residues" evidence="1">
    <location>
        <begin position="761"/>
        <end position="772"/>
    </location>
</feature>
<name>A0A9P4U8I3_9PLEO</name>
<evidence type="ECO:0000313" key="2">
    <source>
        <dbReference type="EMBL" id="KAF2441245.1"/>
    </source>
</evidence>
<evidence type="ECO:0000313" key="3">
    <source>
        <dbReference type="Proteomes" id="UP000799764"/>
    </source>
</evidence>
<dbReference type="Proteomes" id="UP000799764">
    <property type="component" value="Unassembled WGS sequence"/>
</dbReference>
<reference evidence="2" key="1">
    <citation type="journal article" date="2020" name="Stud. Mycol.">
        <title>101 Dothideomycetes genomes: a test case for predicting lifestyles and emergence of pathogens.</title>
        <authorList>
            <person name="Haridas S."/>
            <person name="Albert R."/>
            <person name="Binder M."/>
            <person name="Bloem J."/>
            <person name="Labutti K."/>
            <person name="Salamov A."/>
            <person name="Andreopoulos B."/>
            <person name="Baker S."/>
            <person name="Barry K."/>
            <person name="Bills G."/>
            <person name="Bluhm B."/>
            <person name="Cannon C."/>
            <person name="Castanera R."/>
            <person name="Culley D."/>
            <person name="Daum C."/>
            <person name="Ezra D."/>
            <person name="Gonzalez J."/>
            <person name="Henrissat B."/>
            <person name="Kuo A."/>
            <person name="Liang C."/>
            <person name="Lipzen A."/>
            <person name="Lutzoni F."/>
            <person name="Magnuson J."/>
            <person name="Mondo S."/>
            <person name="Nolan M."/>
            <person name="Ohm R."/>
            <person name="Pangilinan J."/>
            <person name="Park H.-J."/>
            <person name="Ramirez L."/>
            <person name="Alfaro M."/>
            <person name="Sun H."/>
            <person name="Tritt A."/>
            <person name="Yoshinaga Y."/>
            <person name="Zwiers L.-H."/>
            <person name="Turgeon B."/>
            <person name="Goodwin S."/>
            <person name="Spatafora J."/>
            <person name="Crous P."/>
            <person name="Grigoriev I."/>
        </authorList>
    </citation>
    <scope>NUCLEOTIDE SEQUENCE</scope>
    <source>
        <strain evidence="2">CBS 690.94</strain>
    </source>
</reference>
<dbReference type="EMBL" id="MU001506">
    <property type="protein sequence ID" value="KAF2441245.1"/>
    <property type="molecule type" value="Genomic_DNA"/>
</dbReference>
<feature type="compositionally biased region" description="Low complexity" evidence="1">
    <location>
        <begin position="996"/>
        <end position="1005"/>
    </location>
</feature>
<feature type="compositionally biased region" description="Polar residues" evidence="1">
    <location>
        <begin position="568"/>
        <end position="579"/>
    </location>
</feature>
<feature type="compositionally biased region" description="Low complexity" evidence="1">
    <location>
        <begin position="807"/>
        <end position="822"/>
    </location>
</feature>
<protein>
    <submittedName>
        <fullName evidence="2">Uncharacterized protein</fullName>
    </submittedName>
</protein>
<feature type="compositionally biased region" description="Polar residues" evidence="1">
    <location>
        <begin position="422"/>
        <end position="436"/>
    </location>
</feature>
<sequence length="1122" mass="123440">MSQSLENALIEPDDNAACHSLHELLVRKTIPASPARPATAKAYLEAFCDQSRHVIRRRWTGLLLARLLESCLDVARHLKRDADDLVRIGAVILGLNEAEETKIVAGLIIRAGLSQGIKFSDFWSERKVHATATLFPTEADASWMKAFQDYMDTLSGLSPETSSPKLVLMYPVALTATDGYRWSPHDENLPILLVESQMLTIITPASTLHEIEFVYIPFRSIKNARSKPWSPYDSQGGVVPAAPGAVVLEFISISTPYQVNCSEHSGRDFTIILETIADAKDCARCINDTVHPQKSSSDVTNTPSPALNEDLSREEVDKGNTLALSQGGVIIFDRSQQEGSIIQGNQQVHQVVSEAVQVTRTAASHAKRGALPEVKKTLRSSGIQSVLDATHTDFEFPDHSPSIKRPLKTKTNKLPVSRIGNAVSQISAPKSNSRESAASKFRSKSQERSQLNDDEGQLKVNNENDSSESKTYRIEQPMKGIKESDSGNKQAGRPRHRQSDVFSIPPETQGDGKGARGGTRRTRAMAMTYKEDTSSEEEGSSGSEFAKSERVKTSRPRPSRTATKKGSLASSPMNSGTSNRRTRKAKAGTKPLQPLKGSLLSNLQPTVGANGGQKPKGYNTGDEMRSLELSTAAARTKQKTETPNALSQDNPSSKAHILGKLNDLDSDNEPGAIHVSKTEDSVTSRKRAAVSITPSTPRSKRAKLDHDEMEANAEVDDSTSMKPPTTVAPVRILEEPSSPCGSRADGSMQAPPKPAVEETIRVTSPEMNQSAVRSRKQVDKRQTPVHQLGKRSHSDMSANLEILSSNSKPTPASPRAPSTAISGHADRHQVVMEQAQGEYKIEKSDPFQVDRRKINEFTRRLRRLKGSTDISQQAEPTKGKSQGHPIELGDSPSNSSMLQIRAPEHARRSLSRTKEPPTAKAVPTMNSPQVDPDYLLQHETSPRDGKRQHLQEEVEALYADNAEIEGDTLVDFEEPPRFQDEVPLFHLRSSPPPMDNSPSSHSSTSAEFEPKTDPPVPTSQAEEMEWEASLQPYQRDLKDQLLRVSNRVLQHIIDNESAVSDIADTYAKDGQHSLNLLFQSHEQEFNAMHKDVKQKKTNLNKATEKVLSKLRKDRQAIQGDDE</sequence>
<feature type="compositionally biased region" description="Polar residues" evidence="1">
    <location>
        <begin position="641"/>
        <end position="653"/>
    </location>
</feature>
<organism evidence="2 3">
    <name type="scientific">Karstenula rhodostoma CBS 690.94</name>
    <dbReference type="NCBI Taxonomy" id="1392251"/>
    <lineage>
        <taxon>Eukaryota</taxon>
        <taxon>Fungi</taxon>
        <taxon>Dikarya</taxon>
        <taxon>Ascomycota</taxon>
        <taxon>Pezizomycotina</taxon>
        <taxon>Dothideomycetes</taxon>
        <taxon>Pleosporomycetidae</taxon>
        <taxon>Pleosporales</taxon>
        <taxon>Massarineae</taxon>
        <taxon>Didymosphaeriaceae</taxon>
        <taxon>Karstenula</taxon>
    </lineage>
</organism>